<dbReference type="KEGG" id="fax:FUAX_05120"/>
<dbReference type="RefSeq" id="WP_338393360.1">
    <property type="nucleotide sequence ID" value="NZ_AP025314.1"/>
</dbReference>
<dbReference type="Proteomes" id="UP001348817">
    <property type="component" value="Chromosome"/>
</dbReference>
<reference evidence="1 2" key="1">
    <citation type="submission" date="2021-12" db="EMBL/GenBank/DDBJ databases">
        <title>Genome sequencing of bacteria with rrn-lacking chromosome and rrn-plasmid.</title>
        <authorList>
            <person name="Anda M."/>
            <person name="Iwasaki W."/>
        </authorList>
    </citation>
    <scope>NUCLEOTIDE SEQUENCE [LARGE SCALE GENOMIC DNA]</scope>
    <source>
        <strain evidence="1 2">DSM 100852</strain>
    </source>
</reference>
<organism evidence="1 2">
    <name type="scientific">Fulvitalea axinellae</name>
    <dbReference type="NCBI Taxonomy" id="1182444"/>
    <lineage>
        <taxon>Bacteria</taxon>
        <taxon>Pseudomonadati</taxon>
        <taxon>Bacteroidota</taxon>
        <taxon>Cytophagia</taxon>
        <taxon>Cytophagales</taxon>
        <taxon>Persicobacteraceae</taxon>
        <taxon>Fulvitalea</taxon>
    </lineage>
</organism>
<sequence>MTKKEFTEFVDKTLDEVKLYAEIHADKSLPDEFKFKWLRDDCDTVMGRQNVIDEIVRLVYIQEDKIYPCVDLNIGLEGGYISLTSWIANYEPRPFQKGWSNRPGPFIYCIGQDVVSNKIDTKSKDFKNKLIDLGLLHYELNFRSPCIWESDS</sequence>
<dbReference type="EMBL" id="AP025314">
    <property type="protein sequence ID" value="BDD08080.1"/>
    <property type="molecule type" value="Genomic_DNA"/>
</dbReference>
<keyword evidence="2" id="KW-1185">Reference proteome</keyword>
<proteinExistence type="predicted"/>
<accession>A0AAU9DBA2</accession>
<gene>
    <name evidence="1" type="ORF">FUAX_05120</name>
</gene>
<protein>
    <submittedName>
        <fullName evidence="1">Uncharacterized protein</fullName>
    </submittedName>
</protein>
<name>A0AAU9DBA2_9BACT</name>
<dbReference type="AlphaFoldDB" id="A0AAU9DBA2"/>
<evidence type="ECO:0000313" key="2">
    <source>
        <dbReference type="Proteomes" id="UP001348817"/>
    </source>
</evidence>
<evidence type="ECO:0000313" key="1">
    <source>
        <dbReference type="EMBL" id="BDD08080.1"/>
    </source>
</evidence>